<dbReference type="AlphaFoldDB" id="A0AAN9EYY5"/>
<organism evidence="1 2">
    <name type="scientific">Crotalaria pallida</name>
    <name type="common">Smooth rattlebox</name>
    <name type="synonym">Crotalaria striata</name>
    <dbReference type="NCBI Taxonomy" id="3830"/>
    <lineage>
        <taxon>Eukaryota</taxon>
        <taxon>Viridiplantae</taxon>
        <taxon>Streptophyta</taxon>
        <taxon>Embryophyta</taxon>
        <taxon>Tracheophyta</taxon>
        <taxon>Spermatophyta</taxon>
        <taxon>Magnoliopsida</taxon>
        <taxon>eudicotyledons</taxon>
        <taxon>Gunneridae</taxon>
        <taxon>Pentapetalae</taxon>
        <taxon>rosids</taxon>
        <taxon>fabids</taxon>
        <taxon>Fabales</taxon>
        <taxon>Fabaceae</taxon>
        <taxon>Papilionoideae</taxon>
        <taxon>50 kb inversion clade</taxon>
        <taxon>genistoids sensu lato</taxon>
        <taxon>core genistoids</taxon>
        <taxon>Crotalarieae</taxon>
        <taxon>Crotalaria</taxon>
    </lineage>
</organism>
<reference evidence="1 2" key="1">
    <citation type="submission" date="2024-01" db="EMBL/GenBank/DDBJ databases">
        <title>The genomes of 5 underutilized Papilionoideae crops provide insights into root nodulation and disease resistanc.</title>
        <authorList>
            <person name="Yuan L."/>
        </authorList>
    </citation>
    <scope>NUCLEOTIDE SEQUENCE [LARGE SCALE GENOMIC DNA]</scope>
    <source>
        <strain evidence="1">ZHUSHIDOU_FW_LH</strain>
        <tissue evidence="1">Leaf</tissue>
    </source>
</reference>
<dbReference type="EMBL" id="JAYWIO010000004">
    <property type="protein sequence ID" value="KAK7266459.1"/>
    <property type="molecule type" value="Genomic_DNA"/>
</dbReference>
<keyword evidence="2" id="KW-1185">Reference proteome</keyword>
<dbReference type="Proteomes" id="UP001372338">
    <property type="component" value="Unassembled WGS sequence"/>
</dbReference>
<name>A0AAN9EYY5_CROPI</name>
<proteinExistence type="predicted"/>
<evidence type="ECO:0000313" key="1">
    <source>
        <dbReference type="EMBL" id="KAK7266459.1"/>
    </source>
</evidence>
<protein>
    <submittedName>
        <fullName evidence="1">Uncharacterized protein</fullName>
    </submittedName>
</protein>
<comment type="caution">
    <text evidence="1">The sequence shown here is derived from an EMBL/GenBank/DDBJ whole genome shotgun (WGS) entry which is preliminary data.</text>
</comment>
<sequence length="115" mass="12947">MLHNYNRLNLLLSFRSDIIKTASINFPRAVVLTLPPTQNAPHPLRNLRHLSPLNFPAISLTAATKPDSPTTTGNALTSDLTLSSTIPFSLELSRHLRAFVHQIRVLFWDNFRSDC</sequence>
<evidence type="ECO:0000313" key="2">
    <source>
        <dbReference type="Proteomes" id="UP001372338"/>
    </source>
</evidence>
<accession>A0AAN9EYY5</accession>
<gene>
    <name evidence="1" type="ORF">RIF29_19103</name>
</gene>